<feature type="compositionally biased region" description="Polar residues" evidence="1">
    <location>
        <begin position="15"/>
        <end position="25"/>
    </location>
</feature>
<dbReference type="AlphaFoldDB" id="A0A4Y2GG96"/>
<dbReference type="EMBL" id="BGPR01001398">
    <property type="protein sequence ID" value="GBM52872.1"/>
    <property type="molecule type" value="Genomic_DNA"/>
</dbReference>
<comment type="caution">
    <text evidence="2">The sequence shown here is derived from an EMBL/GenBank/DDBJ whole genome shotgun (WGS) entry which is preliminary data.</text>
</comment>
<reference evidence="2 3" key="1">
    <citation type="journal article" date="2019" name="Sci. Rep.">
        <title>Orb-weaving spider Araneus ventricosus genome elucidates the spidroin gene catalogue.</title>
        <authorList>
            <person name="Kono N."/>
            <person name="Nakamura H."/>
            <person name="Ohtoshi R."/>
            <person name="Moran D.A.P."/>
            <person name="Shinohara A."/>
            <person name="Yoshida Y."/>
            <person name="Fujiwara M."/>
            <person name="Mori M."/>
            <person name="Tomita M."/>
            <person name="Arakawa K."/>
        </authorList>
    </citation>
    <scope>NUCLEOTIDE SEQUENCE [LARGE SCALE GENOMIC DNA]</scope>
</reference>
<keyword evidence="3" id="KW-1185">Reference proteome</keyword>
<dbReference type="Proteomes" id="UP000499080">
    <property type="component" value="Unassembled WGS sequence"/>
</dbReference>
<organism evidence="2 3">
    <name type="scientific">Araneus ventricosus</name>
    <name type="common">Orbweaver spider</name>
    <name type="synonym">Epeira ventricosa</name>
    <dbReference type="NCBI Taxonomy" id="182803"/>
    <lineage>
        <taxon>Eukaryota</taxon>
        <taxon>Metazoa</taxon>
        <taxon>Ecdysozoa</taxon>
        <taxon>Arthropoda</taxon>
        <taxon>Chelicerata</taxon>
        <taxon>Arachnida</taxon>
        <taxon>Araneae</taxon>
        <taxon>Araneomorphae</taxon>
        <taxon>Entelegynae</taxon>
        <taxon>Araneoidea</taxon>
        <taxon>Araneidae</taxon>
        <taxon>Araneus</taxon>
    </lineage>
</organism>
<evidence type="ECO:0000313" key="3">
    <source>
        <dbReference type="Proteomes" id="UP000499080"/>
    </source>
</evidence>
<feature type="region of interest" description="Disordered" evidence="1">
    <location>
        <begin position="1"/>
        <end position="71"/>
    </location>
</feature>
<sequence>MEKEKRANGHPKMDASSSKENNTGTKPKKIPTKAQPDVAVSSPKKNLSTGAKLKKIRRTKAQPDVSRSSLMKNMNTGGILEKIHPILAEPDVAVASSEVNIGKEIKKIRVVTELPKEEKGLKPLKIRLVKSLSDLNLLSSKAEIQNKKSKTCV</sequence>
<name>A0A4Y2GG96_ARAVE</name>
<protein>
    <submittedName>
        <fullName evidence="2">Uncharacterized protein</fullName>
    </submittedName>
</protein>
<gene>
    <name evidence="2" type="ORF">AVEN_162373_3</name>
</gene>
<feature type="compositionally biased region" description="Basic and acidic residues" evidence="1">
    <location>
        <begin position="1"/>
        <end position="13"/>
    </location>
</feature>
<accession>A0A4Y2GG96</accession>
<evidence type="ECO:0000313" key="2">
    <source>
        <dbReference type="EMBL" id="GBM52872.1"/>
    </source>
</evidence>
<evidence type="ECO:0000256" key="1">
    <source>
        <dbReference type="SAM" id="MobiDB-lite"/>
    </source>
</evidence>
<proteinExistence type="predicted"/>